<dbReference type="PANTHER" id="PTHR44324">
    <property type="entry name" value="WD40 REPEAT DOMAIN 95"/>
    <property type="match status" value="1"/>
</dbReference>
<dbReference type="InterPro" id="IPR051242">
    <property type="entry name" value="WD-EF-hand_domain"/>
</dbReference>
<name>A0A3B4Z5P3_SERLL</name>
<dbReference type="Ensembl" id="ENSSLDT00000031245.1">
    <property type="protein sequence ID" value="ENSSLDP00000030369.1"/>
    <property type="gene ID" value="ENSSLDG00000023371.1"/>
</dbReference>
<sequence>QLFEKLISIFNDMISQIQYFPSIESFGICCSSSRTMALVALPMLIQPAKNKKHVNAVKLFKSRGDQDFFTCVEYSPSAERLVTGGTDGLLRVWFPHKNTCCERVLTGHMKPITHIMFNDEDKQHVSLSEDMNVPIGKYLGRGTDNGVVTVWDVLSGQATMQFKVTLDQHVGLTAVSFDESQHRLITISQDGKVRLWNFNSGTELAVLPVTVSRQVTGVICINNRMFVAGRKSKTIFDLDMEGHDHRFLEHDHLDDITSLDVRENTLPPPAMEISLSGMPTLPKFYIGLMPVRILEQSWRINML</sequence>
<protein>
    <recommendedName>
        <fullName evidence="1">WD repeat-containing protein on Y chromosome</fullName>
    </recommendedName>
</protein>
<evidence type="ECO:0000313" key="5">
    <source>
        <dbReference type="Ensembl" id="ENSSLDP00000030369.1"/>
    </source>
</evidence>
<dbReference type="InterPro" id="IPR019775">
    <property type="entry name" value="WD40_repeat_CS"/>
</dbReference>
<dbReference type="PROSITE" id="PS00678">
    <property type="entry name" value="WD_REPEATS_1"/>
    <property type="match status" value="1"/>
</dbReference>
<evidence type="ECO:0000313" key="6">
    <source>
        <dbReference type="Proteomes" id="UP000261360"/>
    </source>
</evidence>
<accession>A0A3B4Z5P3</accession>
<keyword evidence="3" id="KW-0677">Repeat</keyword>
<evidence type="ECO:0000256" key="4">
    <source>
        <dbReference type="PROSITE-ProRule" id="PRU00221"/>
    </source>
</evidence>
<dbReference type="AlphaFoldDB" id="A0A3B4Z5P3"/>
<dbReference type="SUPFAM" id="SSF50978">
    <property type="entry name" value="WD40 repeat-like"/>
    <property type="match status" value="1"/>
</dbReference>
<keyword evidence="6" id="KW-1185">Reference proteome</keyword>
<dbReference type="InterPro" id="IPR001680">
    <property type="entry name" value="WD40_rpt"/>
</dbReference>
<feature type="repeat" description="WD" evidence="4">
    <location>
        <begin position="62"/>
        <end position="93"/>
    </location>
</feature>
<evidence type="ECO:0000256" key="3">
    <source>
        <dbReference type="ARBA" id="ARBA00022737"/>
    </source>
</evidence>
<evidence type="ECO:0000256" key="1">
    <source>
        <dbReference type="ARBA" id="ARBA00014901"/>
    </source>
</evidence>
<evidence type="ECO:0000256" key="2">
    <source>
        <dbReference type="ARBA" id="ARBA00022574"/>
    </source>
</evidence>
<dbReference type="InterPro" id="IPR036322">
    <property type="entry name" value="WD40_repeat_dom_sf"/>
</dbReference>
<proteinExistence type="predicted"/>
<organism evidence="5 6">
    <name type="scientific">Seriola lalandi dorsalis</name>
    <dbReference type="NCBI Taxonomy" id="1841481"/>
    <lineage>
        <taxon>Eukaryota</taxon>
        <taxon>Metazoa</taxon>
        <taxon>Chordata</taxon>
        <taxon>Craniata</taxon>
        <taxon>Vertebrata</taxon>
        <taxon>Euteleostomi</taxon>
        <taxon>Actinopterygii</taxon>
        <taxon>Neopterygii</taxon>
        <taxon>Teleostei</taxon>
        <taxon>Neoteleostei</taxon>
        <taxon>Acanthomorphata</taxon>
        <taxon>Carangaria</taxon>
        <taxon>Carangiformes</taxon>
        <taxon>Carangidae</taxon>
        <taxon>Seriola</taxon>
    </lineage>
</organism>
<dbReference type="SMART" id="SM00320">
    <property type="entry name" value="WD40"/>
    <property type="match status" value="3"/>
</dbReference>
<dbReference type="Pfam" id="PF00400">
    <property type="entry name" value="WD40"/>
    <property type="match status" value="2"/>
</dbReference>
<dbReference type="STRING" id="1841481.ENSSLDP00000030369"/>
<dbReference type="Proteomes" id="UP000261360">
    <property type="component" value="Unplaced"/>
</dbReference>
<dbReference type="PROSITE" id="PS50294">
    <property type="entry name" value="WD_REPEATS_REGION"/>
    <property type="match status" value="1"/>
</dbReference>
<dbReference type="GeneTree" id="ENSGT00940000168052"/>
<dbReference type="PANTHER" id="PTHR44324:SF6">
    <property type="entry name" value="EF-HAND CALCIUM BINDING DOMAIN 8"/>
    <property type="match status" value="1"/>
</dbReference>
<keyword evidence="2 4" id="KW-0853">WD repeat</keyword>
<reference evidence="5" key="2">
    <citation type="submission" date="2025-09" db="UniProtKB">
        <authorList>
            <consortium name="Ensembl"/>
        </authorList>
    </citation>
    <scope>IDENTIFICATION</scope>
</reference>
<dbReference type="PROSITE" id="PS50082">
    <property type="entry name" value="WD_REPEATS_2"/>
    <property type="match status" value="2"/>
</dbReference>
<dbReference type="Gene3D" id="2.130.10.10">
    <property type="entry name" value="YVTN repeat-like/Quinoprotein amine dehydrogenase"/>
    <property type="match status" value="2"/>
</dbReference>
<feature type="repeat" description="WD" evidence="4">
    <location>
        <begin position="172"/>
        <end position="206"/>
    </location>
</feature>
<dbReference type="InterPro" id="IPR015943">
    <property type="entry name" value="WD40/YVTN_repeat-like_dom_sf"/>
</dbReference>
<reference evidence="5" key="1">
    <citation type="submission" date="2025-08" db="UniProtKB">
        <authorList>
            <consortium name="Ensembl"/>
        </authorList>
    </citation>
    <scope>IDENTIFICATION</scope>
</reference>